<evidence type="ECO:0000313" key="2">
    <source>
        <dbReference type="Proteomes" id="UP000322000"/>
    </source>
</evidence>
<accession>A0A7E5V9Z3</accession>
<feature type="chain" id="PRO_5028883675" evidence="1">
    <location>
        <begin position="24"/>
        <end position="160"/>
    </location>
</feature>
<protein>
    <submittedName>
        <fullName evidence="3">H/ACA ribonucleoprotein complex subunit GAR1-like</fullName>
    </submittedName>
</protein>
<gene>
    <name evidence="3" type="primary">LOC113492024</name>
</gene>
<evidence type="ECO:0000256" key="1">
    <source>
        <dbReference type="SAM" id="SignalP"/>
    </source>
</evidence>
<dbReference type="GeneID" id="113492024"/>
<proteinExistence type="predicted"/>
<name>A0A7E5V9Z3_TRINI</name>
<dbReference type="RefSeq" id="XP_026725100.1">
    <property type="nucleotide sequence ID" value="XM_026869299.1"/>
</dbReference>
<dbReference type="OrthoDB" id="7476772at2759"/>
<dbReference type="AlphaFoldDB" id="A0A7E5V9Z3"/>
<keyword evidence="2" id="KW-1185">Reference proteome</keyword>
<dbReference type="Proteomes" id="UP000322000">
    <property type="component" value="Chromosome 3"/>
</dbReference>
<feature type="signal peptide" evidence="1">
    <location>
        <begin position="1"/>
        <end position="23"/>
    </location>
</feature>
<organism evidence="2 3">
    <name type="scientific">Trichoplusia ni</name>
    <name type="common">Cabbage looper</name>
    <dbReference type="NCBI Taxonomy" id="7111"/>
    <lineage>
        <taxon>Eukaryota</taxon>
        <taxon>Metazoa</taxon>
        <taxon>Ecdysozoa</taxon>
        <taxon>Arthropoda</taxon>
        <taxon>Hexapoda</taxon>
        <taxon>Insecta</taxon>
        <taxon>Pterygota</taxon>
        <taxon>Neoptera</taxon>
        <taxon>Endopterygota</taxon>
        <taxon>Lepidoptera</taxon>
        <taxon>Glossata</taxon>
        <taxon>Ditrysia</taxon>
        <taxon>Noctuoidea</taxon>
        <taxon>Noctuidae</taxon>
        <taxon>Plusiinae</taxon>
        <taxon>Trichoplusia</taxon>
    </lineage>
</organism>
<sequence length="160" mass="16913">MENYNYLFTIFVVSLIGIQEIYGTKVEQTVQTLDEKSNPLANLILNENGIGDVSGKGDQTKGTSSRVKRQFYYDPYYYYRRPVPVPVPIVVGGLGIGGFGFGRGFGGRGFGFGGRGFGGRGFGGRGFGGRGFGGRGFGGRGFGGRGFGGRGFGGFGGRRG</sequence>
<dbReference type="KEGG" id="tnl:113492024"/>
<evidence type="ECO:0000313" key="3">
    <source>
        <dbReference type="RefSeq" id="XP_026725100.1"/>
    </source>
</evidence>
<keyword evidence="1" id="KW-0732">Signal</keyword>
<reference evidence="3" key="1">
    <citation type="submission" date="2025-08" db="UniProtKB">
        <authorList>
            <consortium name="RefSeq"/>
        </authorList>
    </citation>
    <scope>IDENTIFICATION</scope>
</reference>
<dbReference type="InParanoid" id="A0A7E5V9Z3"/>